<protein>
    <submittedName>
        <fullName evidence="4">Tripartite tricarboxylate transporter TctB family protein</fullName>
    </submittedName>
</protein>
<feature type="transmembrane region" description="Helical" evidence="2">
    <location>
        <begin position="43"/>
        <end position="60"/>
    </location>
</feature>
<proteinExistence type="predicted"/>
<evidence type="ECO:0000313" key="4">
    <source>
        <dbReference type="EMBL" id="SNR53335.1"/>
    </source>
</evidence>
<evidence type="ECO:0000256" key="1">
    <source>
        <dbReference type="SAM" id="MobiDB-lite"/>
    </source>
</evidence>
<dbReference type="InterPro" id="IPR009936">
    <property type="entry name" value="DUF1468"/>
</dbReference>
<feature type="transmembrane region" description="Helical" evidence="2">
    <location>
        <begin position="12"/>
        <end position="31"/>
    </location>
</feature>
<accession>A0A238X2W9</accession>
<evidence type="ECO:0000259" key="3">
    <source>
        <dbReference type="Pfam" id="PF07331"/>
    </source>
</evidence>
<feature type="domain" description="DUF1468" evidence="3">
    <location>
        <begin position="21"/>
        <end position="194"/>
    </location>
</feature>
<organism evidence="4 5">
    <name type="scientific">Halorubrum vacuolatum</name>
    <name type="common">Natronobacterium vacuolatum</name>
    <dbReference type="NCBI Taxonomy" id="63740"/>
    <lineage>
        <taxon>Archaea</taxon>
        <taxon>Methanobacteriati</taxon>
        <taxon>Methanobacteriota</taxon>
        <taxon>Stenosarchaea group</taxon>
        <taxon>Halobacteria</taxon>
        <taxon>Halobacteriales</taxon>
        <taxon>Haloferacaceae</taxon>
        <taxon>Halorubrum</taxon>
    </lineage>
</organism>
<dbReference type="Proteomes" id="UP000198397">
    <property type="component" value="Unassembled WGS sequence"/>
</dbReference>
<keyword evidence="2" id="KW-0812">Transmembrane</keyword>
<gene>
    <name evidence="4" type="ORF">SAMN06264855_11319</name>
</gene>
<feature type="region of interest" description="Disordered" evidence="1">
    <location>
        <begin position="95"/>
        <end position="124"/>
    </location>
</feature>
<name>A0A238X2W9_HALVU</name>
<evidence type="ECO:0000256" key="2">
    <source>
        <dbReference type="SAM" id="Phobius"/>
    </source>
</evidence>
<keyword evidence="2" id="KW-0472">Membrane</keyword>
<dbReference type="AlphaFoldDB" id="A0A238X2W9"/>
<dbReference type="OrthoDB" id="326396at2157"/>
<feature type="transmembrane region" description="Helical" evidence="2">
    <location>
        <begin position="171"/>
        <end position="192"/>
    </location>
</feature>
<reference evidence="4 5" key="1">
    <citation type="submission" date="2017-06" db="EMBL/GenBank/DDBJ databases">
        <authorList>
            <person name="Kim H.J."/>
            <person name="Triplett B.A."/>
        </authorList>
    </citation>
    <scope>NUCLEOTIDE SEQUENCE [LARGE SCALE GENOMIC DNA]</scope>
    <source>
        <strain evidence="4 5">DSM 8800</strain>
    </source>
</reference>
<dbReference type="RefSeq" id="WP_089385268.1">
    <property type="nucleotide sequence ID" value="NZ_FZNQ01000013.1"/>
</dbReference>
<sequence>MKDRVRDVRERLTMEHVLLATFIGTSVYMFVESLTFQPAGGMFPRFTAGAVIVLGLLLVFREYLPASLQRIVIDEEAMFDVDEIVEDVDVDISEDEAEGERATAGEADVTDEEVEASEKSETESESVGIAGGSFVTGGFCVAYLFASYLIGMLWATPLFVAAYTRWTGQRWLAVIGLTALSFVLAFLFYDVLNLDIMTGWIHEWLVGVL</sequence>
<keyword evidence="5" id="KW-1185">Reference proteome</keyword>
<evidence type="ECO:0000313" key="5">
    <source>
        <dbReference type="Proteomes" id="UP000198397"/>
    </source>
</evidence>
<dbReference type="Pfam" id="PF07331">
    <property type="entry name" value="TctB"/>
    <property type="match status" value="1"/>
</dbReference>
<dbReference type="EMBL" id="FZNQ01000013">
    <property type="protein sequence ID" value="SNR53335.1"/>
    <property type="molecule type" value="Genomic_DNA"/>
</dbReference>
<keyword evidence="2" id="KW-1133">Transmembrane helix</keyword>
<feature type="transmembrane region" description="Helical" evidence="2">
    <location>
        <begin position="127"/>
        <end position="151"/>
    </location>
</feature>